<proteinExistence type="predicted"/>
<accession>F6IT82</accession>
<evidence type="ECO:0000313" key="2">
    <source>
        <dbReference type="EMBL" id="CCB81757.1"/>
    </source>
</evidence>
<keyword evidence="1" id="KW-0812">Transmembrane</keyword>
<feature type="transmembrane region" description="Helical" evidence="1">
    <location>
        <begin position="12"/>
        <end position="32"/>
    </location>
</feature>
<organism evidence="2">
    <name type="scientific">Lactiplantibacillus pentosus MP-10</name>
    <dbReference type="NCBI Taxonomy" id="1028490"/>
    <lineage>
        <taxon>Bacteria</taxon>
        <taxon>Bacillati</taxon>
        <taxon>Bacillota</taxon>
        <taxon>Bacilli</taxon>
        <taxon>Lactobacillales</taxon>
        <taxon>Lactobacillaceae</taxon>
        <taxon>Lactiplantibacillus</taxon>
    </lineage>
</organism>
<gene>
    <name evidence="2" type="ORF">LPE_00766</name>
</gene>
<sequence length="66" mass="7627">MEAPMNIDITKLLDWGLIVLSLYLVVDTLLQTNHNNPYNMFIITLKLIVAIIVGLFGMYTTFYNIY</sequence>
<evidence type="ECO:0000256" key="1">
    <source>
        <dbReference type="SAM" id="Phobius"/>
    </source>
</evidence>
<dbReference type="EMBL" id="FR871768">
    <property type="protein sequence ID" value="CCB81757.1"/>
    <property type="molecule type" value="Genomic_DNA"/>
</dbReference>
<name>F6IT82_LACPE</name>
<reference evidence="2" key="1">
    <citation type="journal article" date="2011" name="J. Bacteriol.">
        <title>Annotated genome sequence of Lactobacillus pentosus MP-10, which has probiotic potential, from naturally fermented Alorena green table olives.</title>
        <authorList>
            <person name="Abriouel H."/>
            <person name="Benomar N."/>
            <person name="Perez Pulido R."/>
            <person name="Canamero M.M."/>
            <person name="Galvez A."/>
        </authorList>
    </citation>
    <scope>NUCLEOTIDE SEQUENCE</scope>
    <source>
        <strain evidence="2">MP-10</strain>
    </source>
</reference>
<feature type="transmembrane region" description="Helical" evidence="1">
    <location>
        <begin position="38"/>
        <end position="62"/>
    </location>
</feature>
<dbReference type="AlphaFoldDB" id="F6IT82"/>
<keyword evidence="1" id="KW-0472">Membrane</keyword>
<protein>
    <submittedName>
        <fullName evidence="2">Uncharacterized protein</fullName>
    </submittedName>
</protein>
<keyword evidence="1" id="KW-1133">Transmembrane helix</keyword>